<dbReference type="AlphaFoldDB" id="A0A075HGF6"/>
<accession>A0A075HGF6</accession>
<organism evidence="1">
    <name type="scientific">uncultured marine thaumarchaeote KM3_67_A04</name>
    <dbReference type="NCBI Taxonomy" id="1456230"/>
    <lineage>
        <taxon>Archaea</taxon>
        <taxon>Nitrososphaerota</taxon>
        <taxon>environmental samples</taxon>
    </lineage>
</organism>
<reference evidence="1" key="1">
    <citation type="journal article" date="2014" name="Genome Biol. Evol.">
        <title>Pangenome evidence for extensive interdomain horizontal transfer affecting lineage core and shell genes in uncultured planktonic thaumarchaeota and euryarchaeota.</title>
        <authorList>
            <person name="Deschamps P."/>
            <person name="Zivanovic Y."/>
            <person name="Moreira D."/>
            <person name="Rodriguez-Valera F."/>
            <person name="Lopez-Garcia P."/>
        </authorList>
    </citation>
    <scope>NUCLEOTIDE SEQUENCE</scope>
</reference>
<dbReference type="EMBL" id="KF900997">
    <property type="protein sequence ID" value="AIF14290.1"/>
    <property type="molecule type" value="Genomic_DNA"/>
</dbReference>
<evidence type="ECO:0000313" key="1">
    <source>
        <dbReference type="EMBL" id="AIF14290.1"/>
    </source>
</evidence>
<proteinExistence type="predicted"/>
<name>A0A075HGF6_9ARCH</name>
<sequence>MDFLKDIAKTILGQNEESSNQFLQELRHEQDKMTFSQEKTGFTQEKTPEQQECDDETTIEQEIIKCQRLHGRLLISTGRKLRKRFGHLGWYGNYHCETVDRVINRFAKQRQRGNCPVKAQIKEEEKPVKEIINHYFEKKKESEFETL</sequence>
<protein>
    <submittedName>
        <fullName evidence="1">Uncharacterized protein</fullName>
    </submittedName>
</protein>